<keyword evidence="2" id="KW-0560">Oxidoreductase</keyword>
<dbReference type="GO" id="GO:1990002">
    <property type="term" value="F:methylglyoxal reductase (NADPH) (acetol producing) activity"/>
    <property type="evidence" value="ECO:0007669"/>
    <property type="project" value="TreeGrafter"/>
</dbReference>
<dbReference type="InterPro" id="IPR056798">
    <property type="entry name" value="ADH_Fe_C"/>
</dbReference>
<dbReference type="Proteomes" id="UP001211987">
    <property type="component" value="Unassembled WGS sequence"/>
</dbReference>
<evidence type="ECO:0000259" key="1">
    <source>
        <dbReference type="Pfam" id="PF25137"/>
    </source>
</evidence>
<name>A0AB35IR56_9FIRM</name>
<protein>
    <submittedName>
        <fullName evidence="2">Iron-containing alcohol dehydrogenase</fullName>
        <ecNumber evidence="2">1.1.1.1</ecNumber>
    </submittedName>
</protein>
<dbReference type="Pfam" id="PF25137">
    <property type="entry name" value="ADH_Fe_C"/>
    <property type="match status" value="1"/>
</dbReference>
<sequence length="175" mass="19811">MKNAQILHKEPQNYEARAEVMWAGSIAHNDLTGCGNDGGDFMSHKLEHELGGIFDVTHGAGLAAIWPSWARYVYRDCLPRFVQFAKNVMGVTGDESEEEIAIQGIETMENFYHSIGMPINFHELGIHPNKQEIREMAEHCYTASGNHTDSAKELTVDDMVKIYLMANQTEYYIKE</sequence>
<comment type="caution">
    <text evidence="2">The sequence shown here is derived from an EMBL/GenBank/DDBJ whole genome shotgun (WGS) entry which is preliminary data.</text>
</comment>
<evidence type="ECO:0000313" key="3">
    <source>
        <dbReference type="Proteomes" id="UP001211987"/>
    </source>
</evidence>
<dbReference type="GO" id="GO:0008106">
    <property type="term" value="F:alcohol dehydrogenase (NADP+) activity"/>
    <property type="evidence" value="ECO:0007669"/>
    <property type="project" value="TreeGrafter"/>
</dbReference>
<dbReference type="SUPFAM" id="SSF56796">
    <property type="entry name" value="Dehydroquinate synthase-like"/>
    <property type="match status" value="1"/>
</dbReference>
<gene>
    <name evidence="2" type="ORF">PM738_16920</name>
</gene>
<proteinExistence type="predicted"/>
<dbReference type="PANTHER" id="PTHR43633:SF1">
    <property type="entry name" value="ALCOHOL DEHYDROGENASE YQHD"/>
    <property type="match status" value="1"/>
</dbReference>
<dbReference type="InterPro" id="IPR044731">
    <property type="entry name" value="BDH-like"/>
</dbReference>
<dbReference type="EC" id="1.1.1.1" evidence="2"/>
<dbReference type="EMBL" id="JAQLKE010000041">
    <property type="protein sequence ID" value="MDB7085493.1"/>
    <property type="molecule type" value="Genomic_DNA"/>
</dbReference>
<organism evidence="2 3">
    <name type="scientific">Thomasclavelia ramosa</name>
    <dbReference type="NCBI Taxonomy" id="1547"/>
    <lineage>
        <taxon>Bacteria</taxon>
        <taxon>Bacillati</taxon>
        <taxon>Bacillota</taxon>
        <taxon>Erysipelotrichia</taxon>
        <taxon>Erysipelotrichales</taxon>
        <taxon>Coprobacillaceae</taxon>
        <taxon>Thomasclavelia</taxon>
    </lineage>
</organism>
<feature type="domain" description="Fe-containing alcohol dehydrogenase-like C-terminal" evidence="1">
    <location>
        <begin position="2"/>
        <end position="164"/>
    </location>
</feature>
<dbReference type="AlphaFoldDB" id="A0AB35IR56"/>
<reference evidence="2" key="1">
    <citation type="submission" date="2023-01" db="EMBL/GenBank/DDBJ databases">
        <title>Human gut microbiome strain richness.</title>
        <authorList>
            <person name="Chen-Liaw A."/>
        </authorList>
    </citation>
    <scope>NUCLEOTIDE SEQUENCE</scope>
    <source>
        <strain evidence="2">1001217st2_G6_1001217B_191108</strain>
    </source>
</reference>
<dbReference type="RefSeq" id="WP_272019225.1">
    <property type="nucleotide sequence ID" value="NZ_JAQLKE010000041.1"/>
</dbReference>
<dbReference type="Gene3D" id="1.20.1090.10">
    <property type="entry name" value="Dehydroquinate synthase-like - alpha domain"/>
    <property type="match status" value="1"/>
</dbReference>
<dbReference type="GO" id="GO:1990362">
    <property type="term" value="F:butanol dehydrogenase (NAD+) activity"/>
    <property type="evidence" value="ECO:0007669"/>
    <property type="project" value="InterPro"/>
</dbReference>
<evidence type="ECO:0000313" key="2">
    <source>
        <dbReference type="EMBL" id="MDB7085493.1"/>
    </source>
</evidence>
<accession>A0AB35IR56</accession>
<dbReference type="PANTHER" id="PTHR43633">
    <property type="entry name" value="ALCOHOL DEHYDROGENASE YQHD"/>
    <property type="match status" value="1"/>
</dbReference>
<dbReference type="GO" id="GO:0005829">
    <property type="term" value="C:cytosol"/>
    <property type="evidence" value="ECO:0007669"/>
    <property type="project" value="TreeGrafter"/>
</dbReference>